<protein>
    <submittedName>
        <fullName evidence="7">Putative DNA mismatch repair protein Msh3</fullName>
    </submittedName>
</protein>
<sequence>MEEASEILKKASKRSLIVLDEIGRGTATHDGTAIAYATLAYIINRIKCLCLFVTHYPSLAYIDEDNDVNELNDNKQQLQQKIKVVQPFHMNYTHLPSDPTHIVFLYTLVPGLAEKSFGLNVARLAGIPSQIIQRASQKSAQFESIMNQSKDKQKEKDNEELKK</sequence>
<dbReference type="Proteomes" id="UP000324800">
    <property type="component" value="Unassembled WGS sequence"/>
</dbReference>
<dbReference type="InterPro" id="IPR045076">
    <property type="entry name" value="MutS"/>
</dbReference>
<evidence type="ECO:0000313" key="7">
    <source>
        <dbReference type="EMBL" id="KAA6397753.1"/>
    </source>
</evidence>
<dbReference type="Gene3D" id="3.40.50.300">
    <property type="entry name" value="P-loop containing nucleotide triphosphate hydrolases"/>
    <property type="match status" value="1"/>
</dbReference>
<dbReference type="GO" id="GO:0005524">
    <property type="term" value="F:ATP binding"/>
    <property type="evidence" value="ECO:0007669"/>
    <property type="project" value="UniProtKB-KW"/>
</dbReference>
<comment type="caution">
    <text evidence="7">The sequence shown here is derived from an EMBL/GenBank/DDBJ whole genome shotgun (WGS) entry which is preliminary data.</text>
</comment>
<proteinExistence type="predicted"/>
<keyword evidence="1" id="KW-0547">Nucleotide-binding</keyword>
<accession>A0A5J4WSH1</accession>
<name>A0A5J4WSH1_9EUKA</name>
<dbReference type="EMBL" id="SNRW01001110">
    <property type="protein sequence ID" value="KAA6397753.1"/>
    <property type="molecule type" value="Genomic_DNA"/>
</dbReference>
<dbReference type="InterPro" id="IPR027417">
    <property type="entry name" value="P-loop_NTPase"/>
</dbReference>
<reference evidence="7 8" key="1">
    <citation type="submission" date="2019-03" db="EMBL/GenBank/DDBJ databases">
        <title>Single cell metagenomics reveals metabolic interactions within the superorganism composed of flagellate Streblomastix strix and complex community of Bacteroidetes bacteria on its surface.</title>
        <authorList>
            <person name="Treitli S.C."/>
            <person name="Kolisko M."/>
            <person name="Husnik F."/>
            <person name="Keeling P."/>
            <person name="Hampl V."/>
        </authorList>
    </citation>
    <scope>NUCLEOTIDE SEQUENCE [LARGE SCALE GENOMIC DNA]</scope>
    <source>
        <strain evidence="7">ST1C</strain>
    </source>
</reference>
<dbReference type="GO" id="GO:0006298">
    <property type="term" value="P:mismatch repair"/>
    <property type="evidence" value="ECO:0007669"/>
    <property type="project" value="InterPro"/>
</dbReference>
<evidence type="ECO:0000313" key="8">
    <source>
        <dbReference type="Proteomes" id="UP000324800"/>
    </source>
</evidence>
<feature type="region of interest" description="Disordered" evidence="5">
    <location>
        <begin position="138"/>
        <end position="163"/>
    </location>
</feature>
<dbReference type="InterPro" id="IPR000432">
    <property type="entry name" value="DNA_mismatch_repair_MutS_C"/>
</dbReference>
<dbReference type="SUPFAM" id="SSF52540">
    <property type="entry name" value="P-loop containing nucleoside triphosphate hydrolases"/>
    <property type="match status" value="1"/>
</dbReference>
<dbReference type="SMART" id="SM00534">
    <property type="entry name" value="MUTSac"/>
    <property type="match status" value="1"/>
</dbReference>
<feature type="compositionally biased region" description="Polar residues" evidence="5">
    <location>
        <begin position="138"/>
        <end position="148"/>
    </location>
</feature>
<keyword evidence="4" id="KW-0234">DNA repair</keyword>
<evidence type="ECO:0000256" key="2">
    <source>
        <dbReference type="ARBA" id="ARBA00022840"/>
    </source>
</evidence>
<dbReference type="Pfam" id="PF00488">
    <property type="entry name" value="MutS_V"/>
    <property type="match status" value="1"/>
</dbReference>
<dbReference type="GO" id="GO:0140664">
    <property type="term" value="F:ATP-dependent DNA damage sensor activity"/>
    <property type="evidence" value="ECO:0007669"/>
    <property type="project" value="InterPro"/>
</dbReference>
<dbReference type="GO" id="GO:0006312">
    <property type="term" value="P:mitotic recombination"/>
    <property type="evidence" value="ECO:0007669"/>
    <property type="project" value="TreeGrafter"/>
</dbReference>
<evidence type="ECO:0000256" key="3">
    <source>
        <dbReference type="ARBA" id="ARBA00023125"/>
    </source>
</evidence>
<dbReference type="PANTHER" id="PTHR11361">
    <property type="entry name" value="DNA MISMATCH REPAIR PROTEIN MUTS FAMILY MEMBER"/>
    <property type="match status" value="1"/>
</dbReference>
<dbReference type="GO" id="GO:0005634">
    <property type="term" value="C:nucleus"/>
    <property type="evidence" value="ECO:0007669"/>
    <property type="project" value="TreeGrafter"/>
</dbReference>
<evidence type="ECO:0000256" key="1">
    <source>
        <dbReference type="ARBA" id="ARBA00022741"/>
    </source>
</evidence>
<evidence type="ECO:0000256" key="5">
    <source>
        <dbReference type="SAM" id="MobiDB-lite"/>
    </source>
</evidence>
<evidence type="ECO:0000259" key="6">
    <source>
        <dbReference type="PROSITE" id="PS00486"/>
    </source>
</evidence>
<feature type="domain" description="DNA mismatch repair proteins mutS family" evidence="6">
    <location>
        <begin position="15"/>
        <end position="31"/>
    </location>
</feature>
<keyword evidence="2" id="KW-0067">ATP-binding</keyword>
<dbReference type="AlphaFoldDB" id="A0A5J4WSH1"/>
<gene>
    <name evidence="7" type="ORF">EZS28_006722</name>
</gene>
<dbReference type="OrthoDB" id="121051at2759"/>
<dbReference type="PROSITE" id="PS00486">
    <property type="entry name" value="DNA_MISMATCH_REPAIR_2"/>
    <property type="match status" value="1"/>
</dbReference>
<keyword evidence="3" id="KW-0238">DNA-binding</keyword>
<keyword evidence="4" id="KW-0227">DNA damage</keyword>
<dbReference type="GO" id="GO:0030983">
    <property type="term" value="F:mismatched DNA binding"/>
    <property type="evidence" value="ECO:0007669"/>
    <property type="project" value="InterPro"/>
</dbReference>
<evidence type="ECO:0000256" key="4">
    <source>
        <dbReference type="ARBA" id="ARBA00023204"/>
    </source>
</evidence>
<dbReference type="PANTHER" id="PTHR11361:SF122">
    <property type="entry name" value="DNA MISMATCH REPAIR PROTEIN MSH3"/>
    <property type="match status" value="1"/>
</dbReference>
<organism evidence="7 8">
    <name type="scientific">Streblomastix strix</name>
    <dbReference type="NCBI Taxonomy" id="222440"/>
    <lineage>
        <taxon>Eukaryota</taxon>
        <taxon>Metamonada</taxon>
        <taxon>Preaxostyla</taxon>
        <taxon>Oxymonadida</taxon>
        <taxon>Streblomastigidae</taxon>
        <taxon>Streblomastix</taxon>
    </lineage>
</organism>
<feature type="compositionally biased region" description="Basic and acidic residues" evidence="5">
    <location>
        <begin position="149"/>
        <end position="163"/>
    </location>
</feature>